<comment type="caution">
    <text evidence="7">The sequence shown here is derived from an EMBL/GenBank/DDBJ whole genome shotgun (WGS) entry which is preliminary data.</text>
</comment>
<dbReference type="AlphaFoldDB" id="A0A968GF43"/>
<dbReference type="InterPro" id="IPR013785">
    <property type="entry name" value="Aldolase_TIM"/>
</dbReference>
<dbReference type="GO" id="GO:0051536">
    <property type="term" value="F:iron-sulfur cluster binding"/>
    <property type="evidence" value="ECO:0007669"/>
    <property type="project" value="UniProtKB-KW"/>
</dbReference>
<keyword evidence="2" id="KW-0949">S-adenosyl-L-methionine</keyword>
<dbReference type="Pfam" id="PF13186">
    <property type="entry name" value="SPASM"/>
    <property type="match status" value="1"/>
</dbReference>
<keyword evidence="5" id="KW-0411">Iron-sulfur</keyword>
<dbReference type="EMBL" id="JAATLM010000001">
    <property type="protein sequence ID" value="NIZ69117.1"/>
    <property type="molecule type" value="Genomic_DNA"/>
</dbReference>
<dbReference type="RefSeq" id="WP_167695218.1">
    <property type="nucleotide sequence ID" value="NZ_CP118181.1"/>
</dbReference>
<keyword evidence="4" id="KW-0408">Iron</keyword>
<dbReference type="Gene3D" id="3.20.20.70">
    <property type="entry name" value="Aldolase class I"/>
    <property type="match status" value="1"/>
</dbReference>
<keyword evidence="3" id="KW-0479">Metal-binding</keyword>
<accession>A0A968GF43</accession>
<evidence type="ECO:0000313" key="7">
    <source>
        <dbReference type="EMBL" id="NIZ69117.1"/>
    </source>
</evidence>
<keyword evidence="8" id="KW-1185">Reference proteome</keyword>
<evidence type="ECO:0000259" key="6">
    <source>
        <dbReference type="PROSITE" id="PS51918"/>
    </source>
</evidence>
<dbReference type="SFLD" id="SFLDS00029">
    <property type="entry name" value="Radical_SAM"/>
    <property type="match status" value="1"/>
</dbReference>
<dbReference type="InterPro" id="IPR050377">
    <property type="entry name" value="Radical_SAM_PqqE_MftC-like"/>
</dbReference>
<dbReference type="InterPro" id="IPR027608">
    <property type="entry name" value="Spiro_SPASM"/>
</dbReference>
<dbReference type="Proteomes" id="UP000778951">
    <property type="component" value="Unassembled WGS sequence"/>
</dbReference>
<dbReference type="PANTHER" id="PTHR11228">
    <property type="entry name" value="RADICAL SAM DOMAIN PROTEIN"/>
    <property type="match status" value="1"/>
</dbReference>
<evidence type="ECO:0000256" key="2">
    <source>
        <dbReference type="ARBA" id="ARBA00022691"/>
    </source>
</evidence>
<dbReference type="GO" id="GO:0046872">
    <property type="term" value="F:metal ion binding"/>
    <property type="evidence" value="ECO:0007669"/>
    <property type="project" value="UniProtKB-KW"/>
</dbReference>
<dbReference type="CDD" id="cd01335">
    <property type="entry name" value="Radical_SAM"/>
    <property type="match status" value="1"/>
</dbReference>
<name>A0A968GF43_9SPIO</name>
<dbReference type="Pfam" id="PF04055">
    <property type="entry name" value="Radical_SAM"/>
    <property type="match status" value="1"/>
</dbReference>
<dbReference type="InterPro" id="IPR007197">
    <property type="entry name" value="rSAM"/>
</dbReference>
<sequence>MNKVIAVINQLEFSSYASQPWRDFANTYEALCHKLNFIKEIYTLTPQTFTQKAHITTYDILKEMQAYIHEPTIIVYVDAQAPFLDIELLKKMIQTTQQYHSQYHFAEGYPLGLCAQIIHSSILGDLTILAQEHQDAFLYKTNKYTFFFELLRSKLNDFDIETTLSPIDLREKRIELSYDNKNNAKIAEQFVKAGIFDATTLLANIAKLDQLKVGLPNYYPIQITANCPQECHYCPAPTLPNFNTNKMMDIALYKKILEKIVAFSGEAIIGLSLLGEPALHPEIASFIEITLAHPSLRLHIETSGIGWSQSARETLAQSASPRLSLILSLDSLDRREYETMRGEKFEEAIDFFHFMLENPALKERFWVQRVRLEAQEAGLQAFYHQIKEKHEQIIIQKYHNYAGLLPSQNDINIKPLTRSGCWALQREMSIYLDGSVHLCRVDVSKKHDLGRIPENSLEEIWQKQQEFYRSHLMHDYPMICANCEEYYIYTF</sequence>
<proteinExistence type="predicted"/>
<evidence type="ECO:0000256" key="4">
    <source>
        <dbReference type="ARBA" id="ARBA00023004"/>
    </source>
</evidence>
<dbReference type="CDD" id="cd21109">
    <property type="entry name" value="SPASM"/>
    <property type="match status" value="1"/>
</dbReference>
<reference evidence="7" key="1">
    <citation type="submission" date="2020-03" db="EMBL/GenBank/DDBJ databases">
        <title>Spirochaetal bacteria isolated from arthropods constitute a novel genus Entomospira genus novum within the order Spirochaetales.</title>
        <authorList>
            <person name="Grana-Miraglia L."/>
            <person name="Sikutova S."/>
            <person name="Fingerle V."/>
            <person name="Sing A."/>
            <person name="Castillo-Ramirez S."/>
            <person name="Margos G."/>
            <person name="Rudolf I."/>
        </authorList>
    </citation>
    <scope>NUCLEOTIDE SEQUENCE</scope>
    <source>
        <strain evidence="7">BR149</strain>
    </source>
</reference>
<dbReference type="SUPFAM" id="SSF102114">
    <property type="entry name" value="Radical SAM enzymes"/>
    <property type="match status" value="1"/>
</dbReference>
<evidence type="ECO:0000256" key="1">
    <source>
        <dbReference type="ARBA" id="ARBA00001966"/>
    </source>
</evidence>
<feature type="domain" description="Radical SAM core" evidence="6">
    <location>
        <begin position="211"/>
        <end position="431"/>
    </location>
</feature>
<protein>
    <submittedName>
        <fullName evidence="7">Spiro-SPASM protein</fullName>
    </submittedName>
</protein>
<comment type="cofactor">
    <cofactor evidence="1">
        <name>[4Fe-4S] cluster</name>
        <dbReference type="ChEBI" id="CHEBI:49883"/>
    </cofactor>
</comment>
<gene>
    <name evidence="7" type="ORF">HCT48_02675</name>
</gene>
<dbReference type="NCBIfam" id="TIGR04321">
    <property type="entry name" value="spiroSPASM"/>
    <property type="match status" value="1"/>
</dbReference>
<dbReference type="PROSITE" id="PS51918">
    <property type="entry name" value="RADICAL_SAM"/>
    <property type="match status" value="1"/>
</dbReference>
<evidence type="ECO:0000256" key="5">
    <source>
        <dbReference type="ARBA" id="ARBA00023014"/>
    </source>
</evidence>
<organism evidence="7 8">
    <name type="scientific">Entomospira culicis</name>
    <dbReference type="NCBI Taxonomy" id="2719989"/>
    <lineage>
        <taxon>Bacteria</taxon>
        <taxon>Pseudomonadati</taxon>
        <taxon>Spirochaetota</taxon>
        <taxon>Spirochaetia</taxon>
        <taxon>Spirochaetales</taxon>
        <taxon>Spirochaetaceae</taxon>
        <taxon>Entomospira</taxon>
    </lineage>
</organism>
<evidence type="ECO:0000313" key="8">
    <source>
        <dbReference type="Proteomes" id="UP000778951"/>
    </source>
</evidence>
<dbReference type="InterPro" id="IPR023885">
    <property type="entry name" value="4Fe4S-binding_SPASM_dom"/>
</dbReference>
<dbReference type="InterPro" id="IPR058240">
    <property type="entry name" value="rSAM_sf"/>
</dbReference>
<dbReference type="GO" id="GO:0003824">
    <property type="term" value="F:catalytic activity"/>
    <property type="evidence" value="ECO:0007669"/>
    <property type="project" value="InterPro"/>
</dbReference>
<dbReference type="PANTHER" id="PTHR11228:SF7">
    <property type="entry name" value="PQQA PEPTIDE CYCLASE"/>
    <property type="match status" value="1"/>
</dbReference>
<evidence type="ECO:0000256" key="3">
    <source>
        <dbReference type="ARBA" id="ARBA00022723"/>
    </source>
</evidence>